<dbReference type="InterPro" id="IPR035899">
    <property type="entry name" value="DBL_dom_sf"/>
</dbReference>
<dbReference type="Gene3D" id="1.20.900.10">
    <property type="entry name" value="Dbl homology (DH) domain"/>
    <property type="match status" value="1"/>
</dbReference>
<dbReference type="Gene3D" id="2.30.29.30">
    <property type="entry name" value="Pleckstrin-homology domain (PH domain)/Phosphotyrosine-binding domain (PTB)"/>
    <property type="match status" value="1"/>
</dbReference>
<dbReference type="VEuPathDB" id="FungiDB:PSTT_02583"/>
<feature type="coiled-coil region" evidence="1">
    <location>
        <begin position="67"/>
        <end position="119"/>
    </location>
</feature>
<dbReference type="EMBL" id="PKSL01000015">
    <property type="protein sequence ID" value="POW15007.1"/>
    <property type="molecule type" value="Genomic_DNA"/>
</dbReference>
<dbReference type="PANTHER" id="PTHR45818:SF3">
    <property type="entry name" value="PROTEIN VAV"/>
    <property type="match status" value="1"/>
</dbReference>
<feature type="region of interest" description="Disordered" evidence="2">
    <location>
        <begin position="555"/>
        <end position="633"/>
    </location>
</feature>
<feature type="domain" description="DH" evidence="3">
    <location>
        <begin position="25"/>
        <end position="245"/>
    </location>
</feature>
<feature type="region of interest" description="Disordered" evidence="2">
    <location>
        <begin position="505"/>
        <end position="536"/>
    </location>
</feature>
<keyword evidence="1" id="KW-0175">Coiled coil</keyword>
<dbReference type="PROSITE" id="PS50010">
    <property type="entry name" value="DH_2"/>
    <property type="match status" value="1"/>
</dbReference>
<feature type="compositionally biased region" description="Pro residues" evidence="2">
    <location>
        <begin position="873"/>
        <end position="899"/>
    </location>
</feature>
<feature type="region of interest" description="Disordered" evidence="2">
    <location>
        <begin position="859"/>
        <end position="926"/>
    </location>
</feature>
<evidence type="ECO:0000313" key="4">
    <source>
        <dbReference type="EMBL" id="POW15007.1"/>
    </source>
</evidence>
<feature type="compositionally biased region" description="Low complexity" evidence="2">
    <location>
        <begin position="700"/>
        <end position="711"/>
    </location>
</feature>
<protein>
    <recommendedName>
        <fullName evidence="3">DH domain-containing protein</fullName>
    </recommendedName>
</protein>
<dbReference type="InterPro" id="IPR011993">
    <property type="entry name" value="PH-like_dom_sf"/>
</dbReference>
<evidence type="ECO:0000313" key="5">
    <source>
        <dbReference type="Proteomes" id="UP000239156"/>
    </source>
</evidence>
<dbReference type="AlphaFoldDB" id="A0A2S4VZZ6"/>
<dbReference type="CDD" id="cd00160">
    <property type="entry name" value="RhoGEF"/>
    <property type="match status" value="1"/>
</dbReference>
<dbReference type="GO" id="GO:0005085">
    <property type="term" value="F:guanyl-nucleotide exchange factor activity"/>
    <property type="evidence" value="ECO:0007669"/>
    <property type="project" value="InterPro"/>
</dbReference>
<dbReference type="Proteomes" id="UP000239156">
    <property type="component" value="Unassembled WGS sequence"/>
</dbReference>
<feature type="region of interest" description="Disordered" evidence="2">
    <location>
        <begin position="816"/>
        <end position="837"/>
    </location>
</feature>
<feature type="region of interest" description="Disordered" evidence="2">
    <location>
        <begin position="674"/>
        <end position="713"/>
    </location>
</feature>
<comment type="caution">
    <text evidence="4">The sequence shown here is derived from an EMBL/GenBank/DDBJ whole genome shotgun (WGS) entry which is preliminary data.</text>
</comment>
<feature type="compositionally biased region" description="Polar residues" evidence="2">
    <location>
        <begin position="816"/>
        <end position="835"/>
    </location>
</feature>
<evidence type="ECO:0000256" key="2">
    <source>
        <dbReference type="SAM" id="MobiDB-lite"/>
    </source>
</evidence>
<dbReference type="GO" id="GO:0005737">
    <property type="term" value="C:cytoplasm"/>
    <property type="evidence" value="ECO:0007669"/>
    <property type="project" value="TreeGrafter"/>
</dbReference>
<feature type="compositionally biased region" description="Low complexity" evidence="2">
    <location>
        <begin position="900"/>
        <end position="926"/>
    </location>
</feature>
<feature type="compositionally biased region" description="Low complexity" evidence="2">
    <location>
        <begin position="732"/>
        <end position="749"/>
    </location>
</feature>
<name>A0A2S4VZZ6_9BASI</name>
<accession>A0A2S4VZZ6</accession>
<proteinExistence type="predicted"/>
<dbReference type="Pfam" id="PF00621">
    <property type="entry name" value="RhoGEF"/>
    <property type="match status" value="1"/>
</dbReference>
<feature type="region of interest" description="Disordered" evidence="2">
    <location>
        <begin position="725"/>
        <end position="799"/>
    </location>
</feature>
<feature type="compositionally biased region" description="Polar residues" evidence="2">
    <location>
        <begin position="515"/>
        <end position="536"/>
    </location>
</feature>
<feature type="compositionally biased region" description="Low complexity" evidence="2">
    <location>
        <begin position="861"/>
        <end position="872"/>
    </location>
</feature>
<evidence type="ECO:0000259" key="3">
    <source>
        <dbReference type="PROSITE" id="PS50010"/>
    </source>
</evidence>
<feature type="compositionally biased region" description="Low complexity" evidence="2">
    <location>
        <begin position="764"/>
        <end position="794"/>
    </location>
</feature>
<evidence type="ECO:0000256" key="1">
    <source>
        <dbReference type="SAM" id="Coils"/>
    </source>
</evidence>
<organism evidence="4 5">
    <name type="scientific">Puccinia striiformis</name>
    <dbReference type="NCBI Taxonomy" id="27350"/>
    <lineage>
        <taxon>Eukaryota</taxon>
        <taxon>Fungi</taxon>
        <taxon>Dikarya</taxon>
        <taxon>Basidiomycota</taxon>
        <taxon>Pucciniomycotina</taxon>
        <taxon>Pucciniomycetes</taxon>
        <taxon>Pucciniales</taxon>
        <taxon>Pucciniaceae</taxon>
        <taxon>Puccinia</taxon>
    </lineage>
</organism>
<dbReference type="InterPro" id="IPR000219">
    <property type="entry name" value="DH_dom"/>
</dbReference>
<gene>
    <name evidence="4" type="ORF">PSTT_02583</name>
</gene>
<dbReference type="SUPFAM" id="SSF48065">
    <property type="entry name" value="DBL homology domain (DH-domain)"/>
    <property type="match status" value="1"/>
</dbReference>
<keyword evidence="5" id="KW-1185">Reference proteome</keyword>
<dbReference type="PANTHER" id="PTHR45818">
    <property type="entry name" value="PROTEIN VAV"/>
    <property type="match status" value="1"/>
</dbReference>
<feature type="compositionally biased region" description="Polar residues" evidence="2">
    <location>
        <begin position="604"/>
        <end position="615"/>
    </location>
</feature>
<dbReference type="SMART" id="SM00325">
    <property type="entry name" value="RhoGEF"/>
    <property type="match status" value="1"/>
</dbReference>
<dbReference type="SUPFAM" id="SSF50729">
    <property type="entry name" value="PH domain-like"/>
    <property type="match status" value="1"/>
</dbReference>
<reference evidence="4" key="1">
    <citation type="submission" date="2017-12" db="EMBL/GenBank/DDBJ databases">
        <title>Gene loss provides genomic basis for host adaptation in cereal stripe rust fungi.</title>
        <authorList>
            <person name="Xia C."/>
        </authorList>
    </citation>
    <scope>NUCLEOTIDE SEQUENCE [LARGE SCALE GENOMIC DNA]</scope>
    <source>
        <strain evidence="4">93-210</strain>
    </source>
</reference>
<feature type="compositionally biased region" description="Low complexity" evidence="2">
    <location>
        <begin position="573"/>
        <end position="592"/>
    </location>
</feature>
<sequence>MKEYQLGQQGSRSAPDLVVDGILQRRLRALIEIIETEDGYLKDLKRLDNFYLNRIINESSTLKTKDKQIIRRNIAQLIELAERFNRRISIAIGKNYNELLRLEEDEAELDRIIERLAKAFISESPIFTIYEEYCARHTEAADLIRAFQATTEWNSLTSPNDFTTTTTLVESSSSGPSEPSRLNFSDYIIKPIQRIMRYPMLLNGLLNQLTSTNQVQLPSTRSRAIERVQQALWAMKQVAEGVDQAKSLREIELKTELIASRMELHSSYRAAFVCLLGQIKLVGSLHILYHGPNLDQSEAFKIKYHGIFLYQTHLVIVKVKRATVYEPRHWFPIRYFDLIDISDNSSLMPYSFSLKYRQHTFEFGATCEPEKRCWINKLRDLKAEIDQLRSIQIMSAIPLSDDSIVSSINLTENVTTTPTTTTTTNTTTTMMTTVVEGTSPSPIEPQPQEEQLVMDTMPTRVSQRLSRNVNTLLGRTAEVAQAAIDLKLTEIFSEVLIMARSHDNHSHHQLGTGGESSRTRTLSATGTISGKRNSNYHQVHTFSRKRMSCLEPSTIGRLKELPPPPIPDQDLNTTSIDSSNSSSTPTTASTSSLRRARSGPALVSNRSQSSLNRSEGTAADESPTLPIIHPSSRQSNTAIVIPVIETNHNSPILEEEHEVRFSPDLCVRCISPDQKLELHPPPPSSSLSKPIENHHQQQTSSGSSSNNSSSSTLWLPGLKMVRKLSRVGSRPSPSTISTTTSTTSASNSTGVNGNKKVNARMDRQASAPSTSSRPSTSPHPHQPSSSTTATTTTTITTNEGYGNTFKRVFMKRNRSCVSTPSTTDHPHLLSSTSESHPLISCEEKENKSHLKNGVSEAIIKSSSSPSTSSSSPSPNPPPSSTGTTPPIPEGETKPPPQPHPTRSISITNTIRRARTTTARSSSSFFC</sequence>